<accession>A0A291L417</accession>
<evidence type="ECO:0000256" key="5">
    <source>
        <dbReference type="ARBA" id="ARBA00022989"/>
    </source>
</evidence>
<evidence type="ECO:0000256" key="4">
    <source>
        <dbReference type="ARBA" id="ARBA00022692"/>
    </source>
</evidence>
<protein>
    <submittedName>
        <fullName evidence="9">Sugar transferase</fullName>
    </submittedName>
</protein>
<keyword evidence="5 7" id="KW-1133">Transmembrane helix</keyword>
<dbReference type="PANTHER" id="PTHR30576">
    <property type="entry name" value="COLANIC BIOSYNTHESIS UDP-GLUCOSE LIPID CARRIER TRANSFERASE"/>
    <property type="match status" value="1"/>
</dbReference>
<keyword evidence="10" id="KW-1185">Reference proteome</keyword>
<evidence type="ECO:0000313" key="9">
    <source>
        <dbReference type="EMBL" id="ATI10605.1"/>
    </source>
</evidence>
<proteinExistence type="inferred from homology"/>
<dbReference type="InterPro" id="IPR017475">
    <property type="entry name" value="EPS_sugar_tfrase"/>
</dbReference>
<keyword evidence="6 7" id="KW-0472">Membrane</keyword>
<evidence type="ECO:0000313" key="10">
    <source>
        <dbReference type="Proteomes" id="UP000217153"/>
    </source>
</evidence>
<dbReference type="KEGG" id="abam:B1s21122_06325"/>
<dbReference type="NCBIfam" id="TIGR03025">
    <property type="entry name" value="EPS_sugtrans"/>
    <property type="match status" value="1"/>
</dbReference>
<dbReference type="InterPro" id="IPR003362">
    <property type="entry name" value="Bact_transf"/>
</dbReference>
<sequence length="453" mass="51495">MLIPDAIAIAFSAITAYNFRFPDAQDSIDGVPAIAQFEYRGILSLLIIAWVGTLIATGTYRFNHATLVVFNLRMIIKRSFTFFFFLGFISFILKASFSRSLFLVMLGSGLIYLFIVRIMIYWLALRPMIMKKKVTSKMMIVGRQKKDLEAHSDWLIKNRSLGFTISARLVCPEITLKWVEDFDRLLRHNKITEVLLLPGMESDPNFSKFIHYCEDLDIHVNWIPLDSGNLGYWLIPSPQEGIPFLTFEKSEISLISRAIKRTFDLVFAVVILILLSPLFLVISIAVLITSGRPIFYSQKRIGLNGKSFKFYKFRSMIKGADKKLAEVENVHGSSHVLFKNPVDPRITPVGRILRKYSLDELPQFLNVLNNSMSVVGPRPALPSEVSVYSSIYERRLIAKPGITGPWQISGRSDLDLRTSVALDLNYLINWSFTRDLWIIIATVGAVFKGKGAY</sequence>
<evidence type="ECO:0000256" key="3">
    <source>
        <dbReference type="ARBA" id="ARBA00022679"/>
    </source>
</evidence>
<comment type="subcellular location">
    <subcellularLocation>
        <location evidence="1">Membrane</location>
        <topology evidence="1">Multi-pass membrane protein</topology>
    </subcellularLocation>
</comment>
<keyword evidence="3 9" id="KW-0808">Transferase</keyword>
<evidence type="ECO:0000256" key="1">
    <source>
        <dbReference type="ARBA" id="ARBA00004141"/>
    </source>
</evidence>
<dbReference type="AlphaFoldDB" id="A0A291L417"/>
<dbReference type="GO" id="GO:0016780">
    <property type="term" value="F:phosphotransferase activity, for other substituted phosphate groups"/>
    <property type="evidence" value="ECO:0007669"/>
    <property type="project" value="TreeGrafter"/>
</dbReference>
<dbReference type="PANTHER" id="PTHR30576:SF10">
    <property type="entry name" value="SLL5057 PROTEIN"/>
    <property type="match status" value="1"/>
</dbReference>
<keyword evidence="4 7" id="KW-0812">Transmembrane</keyword>
<evidence type="ECO:0000256" key="2">
    <source>
        <dbReference type="ARBA" id="ARBA00006464"/>
    </source>
</evidence>
<name>A0A291L417_9ACTN</name>
<dbReference type="GO" id="GO:0016020">
    <property type="term" value="C:membrane"/>
    <property type="evidence" value="ECO:0007669"/>
    <property type="project" value="UniProtKB-SubCell"/>
</dbReference>
<dbReference type="EMBL" id="CP016768">
    <property type="protein sequence ID" value="ATI10605.1"/>
    <property type="molecule type" value="Genomic_DNA"/>
</dbReference>
<feature type="domain" description="Bacterial sugar transferase" evidence="8">
    <location>
        <begin position="260"/>
        <end position="448"/>
    </location>
</feature>
<feature type="transmembrane region" description="Helical" evidence="7">
    <location>
        <begin position="265"/>
        <end position="288"/>
    </location>
</feature>
<evidence type="ECO:0000259" key="8">
    <source>
        <dbReference type="Pfam" id="PF02397"/>
    </source>
</evidence>
<feature type="transmembrane region" description="Helical" evidence="7">
    <location>
        <begin position="101"/>
        <end position="124"/>
    </location>
</feature>
<dbReference type="Pfam" id="PF02397">
    <property type="entry name" value="Bac_transf"/>
    <property type="match status" value="1"/>
</dbReference>
<organism evidence="9 10">
    <name type="scientific">Candidatus Nanopelagicus limnae</name>
    <dbReference type="NCBI Taxonomy" id="1884634"/>
    <lineage>
        <taxon>Bacteria</taxon>
        <taxon>Bacillati</taxon>
        <taxon>Actinomycetota</taxon>
        <taxon>Actinomycetes</taxon>
        <taxon>Candidatus Nanopelagicales</taxon>
        <taxon>Candidatus Nanopelagicaceae</taxon>
        <taxon>Candidatus Nanopelagicus</taxon>
    </lineage>
</organism>
<reference evidence="10" key="1">
    <citation type="submission" date="2016-10" db="EMBL/GenBank/DDBJ databases">
        <title>High microdiversification within the ubiquitous acI lineage of Actinobacteria.</title>
        <authorList>
            <person name="Neuenschwander S.M."/>
            <person name="Salcher M."/>
            <person name="Ghai R."/>
            <person name="Pernthaler J."/>
        </authorList>
    </citation>
    <scope>NUCLEOTIDE SEQUENCE [LARGE SCALE GENOMIC DNA]</scope>
</reference>
<gene>
    <name evidence="9" type="ORF">B1s21122_06325</name>
</gene>
<feature type="transmembrane region" description="Helical" evidence="7">
    <location>
        <begin position="42"/>
        <end position="63"/>
    </location>
</feature>
<comment type="similarity">
    <text evidence="2">Belongs to the bacterial sugar transferase family.</text>
</comment>
<feature type="transmembrane region" description="Helical" evidence="7">
    <location>
        <begin position="75"/>
        <end position="95"/>
    </location>
</feature>
<evidence type="ECO:0000256" key="7">
    <source>
        <dbReference type="SAM" id="Phobius"/>
    </source>
</evidence>
<evidence type="ECO:0000256" key="6">
    <source>
        <dbReference type="ARBA" id="ARBA00023136"/>
    </source>
</evidence>
<dbReference type="Proteomes" id="UP000217153">
    <property type="component" value="Chromosome"/>
</dbReference>